<name>A0A1F8H2C8_9BACT</name>
<evidence type="ECO:0000313" key="6">
    <source>
        <dbReference type="EMBL" id="OGN31440.1"/>
    </source>
</evidence>
<evidence type="ECO:0000256" key="2">
    <source>
        <dbReference type="ARBA" id="ARBA00022603"/>
    </source>
</evidence>
<keyword evidence="3" id="KW-0808">Transferase</keyword>
<dbReference type="GO" id="GO:0008170">
    <property type="term" value="F:N-methyltransferase activity"/>
    <property type="evidence" value="ECO:0007669"/>
    <property type="project" value="InterPro"/>
</dbReference>
<evidence type="ECO:0000259" key="5">
    <source>
        <dbReference type="SMART" id="SM00470"/>
    </source>
</evidence>
<dbReference type="Gene3D" id="3.90.1530.10">
    <property type="entry name" value="Conserved hypothetical protein from pyrococcus furiosus pfu- 392566-001, ParB domain"/>
    <property type="match status" value="1"/>
</dbReference>
<dbReference type="InterPro" id="IPR015840">
    <property type="entry name" value="DNA_MeTrfase_ParB"/>
</dbReference>
<comment type="caution">
    <text evidence="6">The sequence shown here is derived from an EMBL/GenBank/DDBJ whole genome shotgun (WGS) entry which is preliminary data.</text>
</comment>
<evidence type="ECO:0000313" key="7">
    <source>
        <dbReference type="Proteomes" id="UP000177111"/>
    </source>
</evidence>
<proteinExistence type="inferred from homology"/>
<dbReference type="InterPro" id="IPR002941">
    <property type="entry name" value="DNA_methylase_N4/N6"/>
</dbReference>
<evidence type="ECO:0000256" key="4">
    <source>
        <dbReference type="RuleBase" id="RU362026"/>
    </source>
</evidence>
<dbReference type="InterPro" id="IPR036086">
    <property type="entry name" value="ParB/Sulfiredoxin_sf"/>
</dbReference>
<dbReference type="InterPro" id="IPR001091">
    <property type="entry name" value="RM_Methyltransferase"/>
</dbReference>
<evidence type="ECO:0000256" key="3">
    <source>
        <dbReference type="ARBA" id="ARBA00022679"/>
    </source>
</evidence>
<comment type="similarity">
    <text evidence="1 4">Belongs to the N(4)/N(6)-methyltransferase family.</text>
</comment>
<dbReference type="InterPro" id="IPR002052">
    <property type="entry name" value="DNA_methylase_N6_adenine_CS"/>
</dbReference>
<dbReference type="Gene3D" id="3.40.50.150">
    <property type="entry name" value="Vaccinia Virus protein VP39"/>
    <property type="match status" value="1"/>
</dbReference>
<protein>
    <recommendedName>
        <fullName evidence="4">Methyltransferase</fullName>
        <ecNumber evidence="4">2.1.1.-</ecNumber>
    </recommendedName>
</protein>
<feature type="domain" description="ParB-like N-terminal" evidence="5">
    <location>
        <begin position="13"/>
        <end position="100"/>
    </location>
</feature>
<dbReference type="AlphaFoldDB" id="A0A1F8H2C8"/>
<dbReference type="PROSITE" id="PS00092">
    <property type="entry name" value="N6_MTASE"/>
    <property type="match status" value="1"/>
</dbReference>
<dbReference type="PIRSF" id="PIRSF036758">
    <property type="entry name" value="Aden_M_ParB"/>
    <property type="match status" value="1"/>
</dbReference>
<dbReference type="EMBL" id="MGKT01000002">
    <property type="protein sequence ID" value="OGN31440.1"/>
    <property type="molecule type" value="Genomic_DNA"/>
</dbReference>
<evidence type="ECO:0000256" key="1">
    <source>
        <dbReference type="ARBA" id="ARBA00006594"/>
    </source>
</evidence>
<dbReference type="SUPFAM" id="SSF53335">
    <property type="entry name" value="S-adenosyl-L-methionine-dependent methyltransferases"/>
    <property type="match status" value="1"/>
</dbReference>
<dbReference type="Pfam" id="PF01555">
    <property type="entry name" value="N6_N4_Mtase"/>
    <property type="match status" value="1"/>
</dbReference>
<keyword evidence="2" id="KW-0489">Methyltransferase</keyword>
<dbReference type="EC" id="2.1.1.-" evidence="4"/>
<dbReference type="Proteomes" id="UP000177111">
    <property type="component" value="Unassembled WGS sequence"/>
</dbReference>
<reference evidence="6 7" key="1">
    <citation type="journal article" date="2016" name="Nat. Commun.">
        <title>Thousands of microbial genomes shed light on interconnected biogeochemical processes in an aquifer system.</title>
        <authorList>
            <person name="Anantharaman K."/>
            <person name="Brown C.T."/>
            <person name="Hug L.A."/>
            <person name="Sharon I."/>
            <person name="Castelle C.J."/>
            <person name="Probst A.J."/>
            <person name="Thomas B.C."/>
            <person name="Singh A."/>
            <person name="Wilkins M.J."/>
            <person name="Karaoz U."/>
            <person name="Brodie E.L."/>
            <person name="Williams K.H."/>
            <person name="Hubbard S.S."/>
            <person name="Banfield J.F."/>
        </authorList>
    </citation>
    <scope>NUCLEOTIDE SEQUENCE [LARGE SCALE GENOMIC DNA]</scope>
</reference>
<dbReference type="Pfam" id="PF02195">
    <property type="entry name" value="ParB_N"/>
    <property type="match status" value="1"/>
</dbReference>
<gene>
    <name evidence="6" type="ORF">A3I96_01235</name>
</gene>
<dbReference type="InterPro" id="IPR003115">
    <property type="entry name" value="ParB_N"/>
</dbReference>
<dbReference type="SUPFAM" id="SSF110849">
    <property type="entry name" value="ParB/Sulfiredoxin"/>
    <property type="match status" value="1"/>
</dbReference>
<accession>A0A1F8H2C8</accession>
<organism evidence="6 7">
    <name type="scientific">Candidatus Yanofskybacteria bacterium RIFCSPLOWO2_02_FULL_44_18</name>
    <dbReference type="NCBI Taxonomy" id="1802705"/>
    <lineage>
        <taxon>Bacteria</taxon>
        <taxon>Candidatus Yanofskyibacteriota</taxon>
    </lineage>
</organism>
<dbReference type="GO" id="GO:0032259">
    <property type="term" value="P:methylation"/>
    <property type="evidence" value="ECO:0007669"/>
    <property type="project" value="UniProtKB-KW"/>
</dbReference>
<sequence length="427" mass="48922">MTKIKAKLQWHTEERVVAELVPNSKNPRVISPKQLNDLKKSLRKFGLVEIPIVDLGNRVIAGHQRLLALRLIGRENESIPVRIPNRKLTEREYNQYLLTSNRLHGDFDWDKLAENFDIETILASGFEDSDLSLIFDDLTVEDDEFNVEKETKKIRKTSVKPGNLYQLGSHRILCANSADPESIHKLMAGKRANVILTDPPFNIGLSYDKGIGGNGNYGGKINDAKSDSDYEMFLRESLKNGLSVCAKDSHIFTYCDQRYAWLLQNLYRDLGITYKRTCLWIKNNSMPTPKVAFNKQYEPCIYGVIGKPYLSNRVLNLSEILNREVGSGNRTIDDIYDLIDIWLVKRLGGSKYEHPTEKPPSLHERPLRRCTKQNDIILDLFSGSASLMVACQQLKRSAYMIEQEPVFVQLAINRYEKLTNEKSRKIN</sequence>
<dbReference type="SMART" id="SM00470">
    <property type="entry name" value="ParB"/>
    <property type="match status" value="1"/>
</dbReference>
<dbReference type="PRINTS" id="PR00508">
    <property type="entry name" value="S21N4MTFRASE"/>
</dbReference>
<dbReference type="GO" id="GO:0003677">
    <property type="term" value="F:DNA binding"/>
    <property type="evidence" value="ECO:0007669"/>
    <property type="project" value="InterPro"/>
</dbReference>
<dbReference type="InterPro" id="IPR029063">
    <property type="entry name" value="SAM-dependent_MTases_sf"/>
</dbReference>